<keyword evidence="6" id="KW-1185">Reference proteome</keyword>
<accession>T0JMR1</accession>
<evidence type="ECO:0000313" key="5">
    <source>
        <dbReference type="EMBL" id="EQB39446.1"/>
    </source>
</evidence>
<evidence type="ECO:0000256" key="1">
    <source>
        <dbReference type="ARBA" id="ARBA00009075"/>
    </source>
</evidence>
<comment type="caution">
    <text evidence="5">The sequence shown here is derived from an EMBL/GenBank/DDBJ whole genome shotgun (WGS) entry which is preliminary data.</text>
</comment>
<dbReference type="STRING" id="1172190.M947_05490"/>
<dbReference type="EMBL" id="AUPZ01000007">
    <property type="protein sequence ID" value="EQB39446.1"/>
    <property type="molecule type" value="Genomic_DNA"/>
</dbReference>
<evidence type="ECO:0000256" key="4">
    <source>
        <dbReference type="SAM" id="SignalP"/>
    </source>
</evidence>
<dbReference type="PATRIC" id="fig|1172190.3.peg.1071"/>
<name>T0JMR1_9BACT</name>
<reference evidence="5 6" key="1">
    <citation type="submission" date="2013-07" db="EMBL/GenBank/DDBJ databases">
        <title>Sulfurimonas hongkongensis AST-10 Genome Sequencing.</title>
        <authorList>
            <person name="Cai L."/>
            <person name="Zhang T."/>
        </authorList>
    </citation>
    <scope>NUCLEOTIDE SEQUENCE [LARGE SCALE GENOMIC DNA]</scope>
    <source>
        <strain evidence="5 6">AST-10</strain>
    </source>
</reference>
<feature type="signal peptide" evidence="4">
    <location>
        <begin position="1"/>
        <end position="19"/>
    </location>
</feature>
<evidence type="ECO:0008006" key="7">
    <source>
        <dbReference type="Google" id="ProtNLM"/>
    </source>
</evidence>
<keyword evidence="3 4" id="KW-0732">Signal</keyword>
<dbReference type="Pfam" id="PF03573">
    <property type="entry name" value="OprD"/>
    <property type="match status" value="1"/>
</dbReference>
<evidence type="ECO:0000313" key="6">
    <source>
        <dbReference type="Proteomes" id="UP000015520"/>
    </source>
</evidence>
<dbReference type="OrthoDB" id="5332860at2"/>
<proteinExistence type="inferred from homology"/>
<dbReference type="Proteomes" id="UP000015520">
    <property type="component" value="Unassembled WGS sequence"/>
</dbReference>
<protein>
    <recommendedName>
        <fullName evidence="7">Porin</fullName>
    </recommendedName>
</protein>
<dbReference type="InterPro" id="IPR005318">
    <property type="entry name" value="OM_porin_bac"/>
</dbReference>
<keyword evidence="2" id="KW-0813">Transport</keyword>
<dbReference type="RefSeq" id="WP_021287366.1">
    <property type="nucleotide sequence ID" value="NZ_AUPZ01000007.1"/>
</dbReference>
<dbReference type="Gene3D" id="2.40.160.10">
    <property type="entry name" value="Porin"/>
    <property type="match status" value="1"/>
</dbReference>
<feature type="chain" id="PRO_5004565345" description="Porin" evidence="4">
    <location>
        <begin position="20"/>
        <end position="457"/>
    </location>
</feature>
<evidence type="ECO:0000256" key="2">
    <source>
        <dbReference type="ARBA" id="ARBA00022448"/>
    </source>
</evidence>
<dbReference type="AlphaFoldDB" id="T0JMR1"/>
<sequence>MKKGIVLSLSAVVATQVMGANIEVGGKDAGELTMQFKAMTVLSDKENGFAPSNGTGYLVKLKYETADILTQGLKIGVATYINGDAGLTEWDENNAADGYNKGAYGMVTDAGGASKGVLGELYLSYKHQYFDATLGRQILKTPLTQIQTSLTPNFYEAYMLGTEVIDGLRLTAGHITKMSLGSRAAPDAGVIGENTGTAGVGFANSKLVSFGGNMEQAKFYNMGIIAGLGKETDGRSMIGATYTGVKNLSVDLWMYRSADIANDFYGELKYGMPVAKGIKLNMNAQYLVQKDTGDSLAGERDFNMLGAKVALGNKKWGAFIAYNKSGDAEGTKGQYFNAWGADPAYTSSIFSRNAYRTDVSAYKVGVHYVFMKGLKLMVNYADYGKSKSTLGGATTTTPNTALEDATEIDTVLVYKPNKEWMFKVFNAIRTSEYNGRVIAKTPERKMNHFRAIASYTF</sequence>
<comment type="similarity">
    <text evidence="1">Belongs to the outer membrane porin (Opr) (TC 1.B.25) family.</text>
</comment>
<gene>
    <name evidence="5" type="ORF">M947_05490</name>
</gene>
<dbReference type="PANTHER" id="PTHR34596:SF2">
    <property type="entry name" value="CHITOPORIN"/>
    <property type="match status" value="1"/>
</dbReference>
<dbReference type="eggNOG" id="COG3203">
    <property type="taxonomic scope" value="Bacteria"/>
</dbReference>
<organism evidence="5 6">
    <name type="scientific">Sulfurimonas hongkongensis</name>
    <dbReference type="NCBI Taxonomy" id="1172190"/>
    <lineage>
        <taxon>Bacteria</taxon>
        <taxon>Pseudomonadati</taxon>
        <taxon>Campylobacterota</taxon>
        <taxon>Epsilonproteobacteria</taxon>
        <taxon>Campylobacterales</taxon>
        <taxon>Sulfurimonadaceae</taxon>
        <taxon>Sulfurimonas</taxon>
    </lineage>
</organism>
<dbReference type="GO" id="GO:0016020">
    <property type="term" value="C:membrane"/>
    <property type="evidence" value="ECO:0007669"/>
    <property type="project" value="InterPro"/>
</dbReference>
<dbReference type="PANTHER" id="PTHR34596">
    <property type="entry name" value="CHITOPORIN"/>
    <property type="match status" value="1"/>
</dbReference>
<evidence type="ECO:0000256" key="3">
    <source>
        <dbReference type="ARBA" id="ARBA00022729"/>
    </source>
</evidence>
<dbReference type="GO" id="GO:0015288">
    <property type="term" value="F:porin activity"/>
    <property type="evidence" value="ECO:0007669"/>
    <property type="project" value="TreeGrafter"/>
</dbReference>
<dbReference type="InterPro" id="IPR023614">
    <property type="entry name" value="Porin_dom_sf"/>
</dbReference>